<dbReference type="Proteomes" id="UP000319175">
    <property type="component" value="Unassembled WGS sequence"/>
</dbReference>
<dbReference type="AlphaFoldDB" id="A0A501Q822"/>
<protein>
    <submittedName>
        <fullName evidence="1">Uncharacterized protein</fullName>
    </submittedName>
</protein>
<accession>A0A501Q822</accession>
<name>A0A501Q822_9FLAO</name>
<sequence length="121" mass="13820">MLKDIRHIKGLFLLLLYVFANSPVILYHHHDDEIIAYSKASQCEKTIYYGDESSTCKHKAHLTKAFKKCSLCDNHCLSPHLIVDAPNIYVDVQLYFEYGLCKVSFYEAELLAIKNKGPPAV</sequence>
<evidence type="ECO:0000313" key="2">
    <source>
        <dbReference type="Proteomes" id="UP000319175"/>
    </source>
</evidence>
<evidence type="ECO:0000313" key="1">
    <source>
        <dbReference type="EMBL" id="TPD68485.1"/>
    </source>
</evidence>
<keyword evidence="2" id="KW-1185">Reference proteome</keyword>
<proteinExistence type="predicted"/>
<dbReference type="RefSeq" id="WP_123852507.1">
    <property type="nucleotide sequence ID" value="NZ_VFJE01000054.1"/>
</dbReference>
<dbReference type="EMBL" id="VFJE01000054">
    <property type="protein sequence ID" value="TPD68485.1"/>
    <property type="molecule type" value="Genomic_DNA"/>
</dbReference>
<comment type="caution">
    <text evidence="1">The sequence shown here is derived from an EMBL/GenBank/DDBJ whole genome shotgun (WGS) entry which is preliminary data.</text>
</comment>
<reference evidence="1 2" key="1">
    <citation type="submission" date="2019-06" db="EMBL/GenBank/DDBJ databases">
        <title>Flavobacterium sp. MaA-Y11 from geoumgang.</title>
        <authorList>
            <person name="Jeong S."/>
        </authorList>
    </citation>
    <scope>NUCLEOTIDE SEQUENCE [LARGE SCALE GENOMIC DNA]</scope>
    <source>
        <strain evidence="1 2">MaA-Y11</strain>
    </source>
</reference>
<dbReference type="OrthoDB" id="1265292at2"/>
<gene>
    <name evidence="1" type="ORF">FJA49_10495</name>
</gene>
<organism evidence="1 2">
    <name type="scientific">Flavobacterium microcysteis</name>
    <dbReference type="NCBI Taxonomy" id="2596891"/>
    <lineage>
        <taxon>Bacteria</taxon>
        <taxon>Pseudomonadati</taxon>
        <taxon>Bacteroidota</taxon>
        <taxon>Flavobacteriia</taxon>
        <taxon>Flavobacteriales</taxon>
        <taxon>Flavobacteriaceae</taxon>
        <taxon>Flavobacterium</taxon>
    </lineage>
</organism>